<evidence type="ECO:0000256" key="4">
    <source>
        <dbReference type="ARBA" id="ARBA00023136"/>
    </source>
</evidence>
<sequence>MVHMHITAWVVGLILFFIASSMYKSEKMKPATIVHMILRLFYLIIIASGILVLNELGFNLSNLNGEYIGKLILGLVTVAMMEMVLVKMKKEKPAKVFWIIFIIALVLTILLGIRLPGGIFHM</sequence>
<gene>
    <name evidence="6" type="ORF">P9271_17690</name>
</gene>
<dbReference type="HAMAP" id="MF_01536">
    <property type="entry name" value="UPF0344"/>
    <property type="match status" value="1"/>
</dbReference>
<organism evidence="6 7">
    <name type="scientific">Metabacillus fastidiosus</name>
    <dbReference type="NCBI Taxonomy" id="1458"/>
    <lineage>
        <taxon>Bacteria</taxon>
        <taxon>Bacillati</taxon>
        <taxon>Bacillota</taxon>
        <taxon>Bacilli</taxon>
        <taxon>Bacillales</taxon>
        <taxon>Bacillaceae</taxon>
        <taxon>Metabacillus</taxon>
    </lineage>
</organism>
<dbReference type="Pfam" id="PF07457">
    <property type="entry name" value="DUF1516"/>
    <property type="match status" value="1"/>
</dbReference>
<evidence type="ECO:0000256" key="1">
    <source>
        <dbReference type="ARBA" id="ARBA00022475"/>
    </source>
</evidence>
<proteinExistence type="inferred from homology"/>
<comment type="caution">
    <text evidence="6">The sequence shown here is derived from an EMBL/GenBank/DDBJ whole genome shotgun (WGS) entry which is preliminary data.</text>
</comment>
<dbReference type="InterPro" id="IPR010899">
    <property type="entry name" value="UPF0344"/>
</dbReference>
<dbReference type="EMBL" id="JARTFS010000013">
    <property type="protein sequence ID" value="MED4403144.1"/>
    <property type="molecule type" value="Genomic_DNA"/>
</dbReference>
<accession>A0ABU6P1B2</accession>
<keyword evidence="1 5" id="KW-1003">Cell membrane</keyword>
<keyword evidence="7" id="KW-1185">Reference proteome</keyword>
<reference evidence="6 7" key="1">
    <citation type="submission" date="2023-03" db="EMBL/GenBank/DDBJ databases">
        <title>Bacillus Genome Sequencing.</title>
        <authorList>
            <person name="Dunlap C."/>
        </authorList>
    </citation>
    <scope>NUCLEOTIDE SEQUENCE [LARGE SCALE GENOMIC DNA]</scope>
    <source>
        <strain evidence="6 7">NRS-1717</strain>
    </source>
</reference>
<comment type="subcellular location">
    <subcellularLocation>
        <location evidence="5">Cell membrane</location>
        <topology evidence="5">Multi-pass membrane protein</topology>
    </subcellularLocation>
</comment>
<feature type="transmembrane region" description="Helical" evidence="5">
    <location>
        <begin position="6"/>
        <end position="24"/>
    </location>
</feature>
<evidence type="ECO:0000313" key="7">
    <source>
        <dbReference type="Proteomes" id="UP001342826"/>
    </source>
</evidence>
<keyword evidence="3 5" id="KW-1133">Transmembrane helix</keyword>
<evidence type="ECO:0000256" key="5">
    <source>
        <dbReference type="HAMAP-Rule" id="MF_01536"/>
    </source>
</evidence>
<feature type="transmembrane region" description="Helical" evidence="5">
    <location>
        <begin position="36"/>
        <end position="55"/>
    </location>
</feature>
<protein>
    <recommendedName>
        <fullName evidence="5">UPF0344 protein P9271_17690</fullName>
    </recommendedName>
</protein>
<feature type="transmembrane region" description="Helical" evidence="5">
    <location>
        <begin position="97"/>
        <end position="115"/>
    </location>
</feature>
<feature type="transmembrane region" description="Helical" evidence="5">
    <location>
        <begin position="67"/>
        <end position="85"/>
    </location>
</feature>
<evidence type="ECO:0000313" key="6">
    <source>
        <dbReference type="EMBL" id="MED4403144.1"/>
    </source>
</evidence>
<keyword evidence="2 5" id="KW-0812">Transmembrane</keyword>
<comment type="similarity">
    <text evidence="5">Belongs to the UPF0344 family.</text>
</comment>
<keyword evidence="4 5" id="KW-0472">Membrane</keyword>
<dbReference type="RefSeq" id="WP_066224627.1">
    <property type="nucleotide sequence ID" value="NZ_JARTFQ010000004.1"/>
</dbReference>
<evidence type="ECO:0000256" key="2">
    <source>
        <dbReference type="ARBA" id="ARBA00022692"/>
    </source>
</evidence>
<evidence type="ECO:0000256" key="3">
    <source>
        <dbReference type="ARBA" id="ARBA00022989"/>
    </source>
</evidence>
<name>A0ABU6P1B2_9BACI</name>
<dbReference type="Proteomes" id="UP001342826">
    <property type="component" value="Unassembled WGS sequence"/>
</dbReference>
<dbReference type="GeneID" id="301139292"/>